<sequence>MSTSSRVLACVLCQQRKVKCDRKFPCANCVKNCVECVPAARAARQRRRRFPERELLDRLRHYEDLLVQNNIEFEPLHAPVVEKTCPGEDGKYFESPEDEHSEGPATETNRPSGVNQKPRDTEDDDDDVGFPHDHVREAEVKNAWDQLYGSNDNLLFGSRKTNVHLSTFHPEQVHIFRLWHIYLENVNPLLKVTHTPTLQARIIDAASNVANISPTLEALMFSVYYASASSLAEDECRTLFGSPREQLVRSYQFACEQALLNCDVLRTSDRECLTALYLYLVSARPHTDPRSLSCLLGVAIRIAQRIGIHNESNHDKCTAFEAEIRRRLWWSIVIFDSRICEMTHVRTAMLAPAWDCRTPLNLNDSDIRPEMRTLPAIHEPTEALFVVVRSKLGEFVRQSAFHSNSIDSHLESIAKDADHGSVPEDGYMVAIEQTLENEYFKFCNLENPLHFMTIWTARSFLAKSRLLDHYSRHPKSSMLQTDAQRDAAVSHALRMLECDTKIMASTLTKGYLWFVHIHFPFLAYTHILQTLRKRPVEPYAEKSWEVMSDNFEVRFMCTVQDDNPLFQLFSRIVLHSWEAREQAFRYLGKPLEVPRIVQNVKQKVLLIASMTKNKIMEPASGAVNIDDLSMPMEMDFGSHGLPYMPDQAMMDVGVNELDWTAMKWNQLDWTAIDWTPMNARG</sequence>
<dbReference type="GO" id="GO:0000981">
    <property type="term" value="F:DNA-binding transcription factor activity, RNA polymerase II-specific"/>
    <property type="evidence" value="ECO:0007669"/>
    <property type="project" value="InterPro"/>
</dbReference>
<dbReference type="CDD" id="cd00067">
    <property type="entry name" value="GAL4"/>
    <property type="match status" value="1"/>
</dbReference>
<evidence type="ECO:0000256" key="2">
    <source>
        <dbReference type="ARBA" id="ARBA00022723"/>
    </source>
</evidence>
<gene>
    <name evidence="6" type="ORF">K505DRAFT_294967</name>
</gene>
<dbReference type="Proteomes" id="UP000799757">
    <property type="component" value="Unassembled WGS sequence"/>
</dbReference>
<reference evidence="6" key="1">
    <citation type="journal article" date="2020" name="Stud. Mycol.">
        <title>101 Dothideomycetes genomes: a test case for predicting lifestyles and emergence of pathogens.</title>
        <authorList>
            <person name="Haridas S."/>
            <person name="Albert R."/>
            <person name="Binder M."/>
            <person name="Bloem J."/>
            <person name="Labutti K."/>
            <person name="Salamov A."/>
            <person name="Andreopoulos B."/>
            <person name="Baker S."/>
            <person name="Barry K."/>
            <person name="Bills G."/>
            <person name="Bluhm B."/>
            <person name="Cannon C."/>
            <person name="Castanera R."/>
            <person name="Culley D."/>
            <person name="Daum C."/>
            <person name="Ezra D."/>
            <person name="Gonzalez J."/>
            <person name="Henrissat B."/>
            <person name="Kuo A."/>
            <person name="Liang C."/>
            <person name="Lipzen A."/>
            <person name="Lutzoni F."/>
            <person name="Magnuson J."/>
            <person name="Mondo S."/>
            <person name="Nolan M."/>
            <person name="Ohm R."/>
            <person name="Pangilinan J."/>
            <person name="Park H.-J."/>
            <person name="Ramirez L."/>
            <person name="Alfaro M."/>
            <person name="Sun H."/>
            <person name="Tritt A."/>
            <person name="Yoshinaga Y."/>
            <person name="Zwiers L.-H."/>
            <person name="Turgeon B."/>
            <person name="Goodwin S."/>
            <person name="Spatafora J."/>
            <person name="Crous P."/>
            <person name="Grigoriev I."/>
        </authorList>
    </citation>
    <scope>NUCLEOTIDE SEQUENCE</scope>
    <source>
        <strain evidence="6">CBS 109.77</strain>
    </source>
</reference>
<dbReference type="InterPro" id="IPR001138">
    <property type="entry name" value="Zn2Cys6_DnaBD"/>
</dbReference>
<dbReference type="PANTHER" id="PTHR31001:SF45">
    <property type="entry name" value="ZN(II)2CYS6 TRANSCRIPTION FACTOR (EUROFUNG)"/>
    <property type="match status" value="1"/>
</dbReference>
<protein>
    <recommendedName>
        <fullName evidence="5">Zn(2)-C6 fungal-type domain-containing protein</fullName>
    </recommendedName>
</protein>
<dbReference type="SMART" id="SM00066">
    <property type="entry name" value="GAL4"/>
    <property type="match status" value="1"/>
</dbReference>
<evidence type="ECO:0000256" key="1">
    <source>
        <dbReference type="ARBA" id="ARBA00004123"/>
    </source>
</evidence>
<dbReference type="CDD" id="cd12148">
    <property type="entry name" value="fungal_TF_MHR"/>
    <property type="match status" value="1"/>
</dbReference>
<dbReference type="PROSITE" id="PS50048">
    <property type="entry name" value="ZN2_CY6_FUNGAL_2"/>
    <property type="match status" value="1"/>
</dbReference>
<dbReference type="Pfam" id="PF00172">
    <property type="entry name" value="Zn_clus"/>
    <property type="match status" value="1"/>
</dbReference>
<evidence type="ECO:0000259" key="5">
    <source>
        <dbReference type="PROSITE" id="PS50048"/>
    </source>
</evidence>
<dbReference type="SMART" id="SM00906">
    <property type="entry name" value="Fungal_trans"/>
    <property type="match status" value="1"/>
</dbReference>
<feature type="compositionally biased region" description="Polar residues" evidence="4">
    <location>
        <begin position="106"/>
        <end position="115"/>
    </location>
</feature>
<dbReference type="Pfam" id="PF04082">
    <property type="entry name" value="Fungal_trans"/>
    <property type="match status" value="1"/>
</dbReference>
<feature type="region of interest" description="Disordered" evidence="4">
    <location>
        <begin position="87"/>
        <end position="131"/>
    </location>
</feature>
<keyword evidence="2" id="KW-0479">Metal-binding</keyword>
<dbReference type="EMBL" id="MU001767">
    <property type="protein sequence ID" value="KAF2799291.1"/>
    <property type="molecule type" value="Genomic_DNA"/>
</dbReference>
<dbReference type="AlphaFoldDB" id="A0A6A6XRV1"/>
<dbReference type="GO" id="GO:0008270">
    <property type="term" value="F:zinc ion binding"/>
    <property type="evidence" value="ECO:0007669"/>
    <property type="project" value="InterPro"/>
</dbReference>
<dbReference type="OrthoDB" id="2269373at2759"/>
<dbReference type="InterPro" id="IPR050613">
    <property type="entry name" value="Sec_Metabolite_Reg"/>
</dbReference>
<dbReference type="PANTHER" id="PTHR31001">
    <property type="entry name" value="UNCHARACTERIZED TRANSCRIPTIONAL REGULATORY PROTEIN"/>
    <property type="match status" value="1"/>
</dbReference>
<dbReference type="GO" id="GO:0005634">
    <property type="term" value="C:nucleus"/>
    <property type="evidence" value="ECO:0007669"/>
    <property type="project" value="UniProtKB-SubCell"/>
</dbReference>
<accession>A0A6A6XRV1</accession>
<evidence type="ECO:0000313" key="6">
    <source>
        <dbReference type="EMBL" id="KAF2799291.1"/>
    </source>
</evidence>
<keyword evidence="7" id="KW-1185">Reference proteome</keyword>
<dbReference type="GO" id="GO:0006351">
    <property type="term" value="P:DNA-templated transcription"/>
    <property type="evidence" value="ECO:0007669"/>
    <property type="project" value="InterPro"/>
</dbReference>
<dbReference type="InterPro" id="IPR007219">
    <property type="entry name" value="XnlR_reg_dom"/>
</dbReference>
<evidence type="ECO:0000313" key="7">
    <source>
        <dbReference type="Proteomes" id="UP000799757"/>
    </source>
</evidence>
<evidence type="ECO:0000256" key="4">
    <source>
        <dbReference type="SAM" id="MobiDB-lite"/>
    </source>
</evidence>
<dbReference type="GO" id="GO:0003677">
    <property type="term" value="F:DNA binding"/>
    <property type="evidence" value="ECO:0007669"/>
    <property type="project" value="InterPro"/>
</dbReference>
<evidence type="ECO:0000256" key="3">
    <source>
        <dbReference type="ARBA" id="ARBA00023242"/>
    </source>
</evidence>
<comment type="subcellular location">
    <subcellularLocation>
        <location evidence="1">Nucleus</location>
    </subcellularLocation>
</comment>
<dbReference type="InterPro" id="IPR036864">
    <property type="entry name" value="Zn2-C6_fun-type_DNA-bd_sf"/>
</dbReference>
<keyword evidence="3" id="KW-0539">Nucleus</keyword>
<dbReference type="SUPFAM" id="SSF57701">
    <property type="entry name" value="Zn2/Cys6 DNA-binding domain"/>
    <property type="match status" value="1"/>
</dbReference>
<name>A0A6A6XRV1_9PLEO</name>
<dbReference type="Gene3D" id="4.10.240.10">
    <property type="entry name" value="Zn(2)-C6 fungal-type DNA-binding domain"/>
    <property type="match status" value="1"/>
</dbReference>
<organism evidence="6 7">
    <name type="scientific">Melanomma pulvis-pyrius CBS 109.77</name>
    <dbReference type="NCBI Taxonomy" id="1314802"/>
    <lineage>
        <taxon>Eukaryota</taxon>
        <taxon>Fungi</taxon>
        <taxon>Dikarya</taxon>
        <taxon>Ascomycota</taxon>
        <taxon>Pezizomycotina</taxon>
        <taxon>Dothideomycetes</taxon>
        <taxon>Pleosporomycetidae</taxon>
        <taxon>Pleosporales</taxon>
        <taxon>Melanommataceae</taxon>
        <taxon>Melanomma</taxon>
    </lineage>
</organism>
<proteinExistence type="predicted"/>
<feature type="domain" description="Zn(2)-C6 fungal-type" evidence="5">
    <location>
        <begin position="9"/>
        <end position="37"/>
    </location>
</feature>